<dbReference type="Gene3D" id="3.40.50.1820">
    <property type="entry name" value="alpha/beta hydrolase"/>
    <property type="match status" value="1"/>
</dbReference>
<dbReference type="SUPFAM" id="SSF53474">
    <property type="entry name" value="alpha/beta-Hydrolases"/>
    <property type="match status" value="1"/>
</dbReference>
<accession>A0ABX6YM93</accession>
<name>A0ABX6YM93_9MICO</name>
<dbReference type="RefSeq" id="WP_166988825.1">
    <property type="nucleotide sequence ID" value="NZ_CP061169.1"/>
</dbReference>
<evidence type="ECO:0000313" key="6">
    <source>
        <dbReference type="Proteomes" id="UP000662814"/>
    </source>
</evidence>
<dbReference type="InterPro" id="IPR029058">
    <property type="entry name" value="AB_hydrolase_fold"/>
</dbReference>
<dbReference type="EMBL" id="CP061169">
    <property type="protein sequence ID" value="QPZ39435.1"/>
    <property type="molecule type" value="Genomic_DNA"/>
</dbReference>
<keyword evidence="6" id="KW-1185">Reference proteome</keyword>
<dbReference type="PANTHER" id="PTHR11559">
    <property type="entry name" value="CARBOXYLESTERASE"/>
    <property type="match status" value="1"/>
</dbReference>
<protein>
    <recommendedName>
        <fullName evidence="3">Carboxylic ester hydrolase</fullName>
        <ecNumber evidence="3">3.1.1.-</ecNumber>
    </recommendedName>
</protein>
<dbReference type="PROSITE" id="PS00122">
    <property type="entry name" value="CARBOXYLESTERASE_B_1"/>
    <property type="match status" value="1"/>
</dbReference>
<evidence type="ECO:0000256" key="3">
    <source>
        <dbReference type="RuleBase" id="RU361235"/>
    </source>
</evidence>
<dbReference type="EC" id="3.1.1.-" evidence="3"/>
<evidence type="ECO:0000256" key="2">
    <source>
        <dbReference type="ARBA" id="ARBA00022801"/>
    </source>
</evidence>
<dbReference type="InterPro" id="IPR002018">
    <property type="entry name" value="CarbesteraseB"/>
</dbReference>
<proteinExistence type="inferred from homology"/>
<feature type="domain" description="Carboxylesterase type B" evidence="4">
    <location>
        <begin position="7"/>
        <end position="490"/>
    </location>
</feature>
<sequence length="499" mass="54090">MTHAPLTITLDTGRIRGMLAESARVFHGVRYADPPTGKHRWRLPRPAASWSGIADATRPGPMCPQPGLPGQPAEQTDEDCLFVNITTPLAEPREPLPVMVWLHGGGFTTGGGHPYDAQRLAEQGNVIVITVNYRLGVFGYFGYGGLPGSGNFGLADQIEALRWVQRNASAFGGDPGNVTVFGQSAGAMSIGALLTSPDANGLFHKAILQSGSPMLHWPCGVMFPRSPEHTPYLEVSRVAETGAQLAQKLDIGGEDAVDKLRAVEASTLVEHTGDFANHVAWGTPLLPQHPADAIRSGTVHGVPMISGNTRDEMRPFIAGAHSVTPITDERLPELMANSFRESAGVVAEMYAEVRDESALIAWSSITTDTSWAYAAHVEHELLAPRAPVYAYEFADSTAPNVNGYEIPELPMGAAHASDLPYLFDLGGENLLTPKQHELACAMIDYWTSFAHTGVPQSDHGPRWPRFDERSHVMGFDERGAHSTDFEETHKIGLWKRIRS</sequence>
<comment type="similarity">
    <text evidence="1 3">Belongs to the type-B carboxylesterase/lipase family.</text>
</comment>
<gene>
    <name evidence="5" type="ORF">HCR76_05075</name>
</gene>
<organism evidence="5 6">
    <name type="scientific">Paramicrobacterium chengjingii</name>
    <dbReference type="NCBI Taxonomy" id="2769067"/>
    <lineage>
        <taxon>Bacteria</taxon>
        <taxon>Bacillati</taxon>
        <taxon>Actinomycetota</taxon>
        <taxon>Actinomycetes</taxon>
        <taxon>Micrococcales</taxon>
        <taxon>Microbacteriaceae</taxon>
        <taxon>Paramicrobacterium</taxon>
    </lineage>
</organism>
<evidence type="ECO:0000259" key="4">
    <source>
        <dbReference type="Pfam" id="PF00135"/>
    </source>
</evidence>
<dbReference type="InterPro" id="IPR019826">
    <property type="entry name" value="Carboxylesterase_B_AS"/>
</dbReference>
<evidence type="ECO:0000313" key="5">
    <source>
        <dbReference type="EMBL" id="QPZ39435.1"/>
    </source>
</evidence>
<reference evidence="5 6" key="1">
    <citation type="submission" date="2020-12" db="EMBL/GenBank/DDBJ databases">
        <title>Microbacterium sp. HY060.</title>
        <authorList>
            <person name="Zhou J."/>
        </authorList>
    </citation>
    <scope>NUCLEOTIDE SEQUENCE [LARGE SCALE GENOMIC DNA]</scope>
    <source>
        <strain evidence="5 6">HY60</strain>
    </source>
</reference>
<dbReference type="InterPro" id="IPR050309">
    <property type="entry name" value="Type-B_Carboxylest/Lipase"/>
</dbReference>
<dbReference type="Proteomes" id="UP000662814">
    <property type="component" value="Chromosome"/>
</dbReference>
<keyword evidence="2 3" id="KW-0378">Hydrolase</keyword>
<evidence type="ECO:0000256" key="1">
    <source>
        <dbReference type="ARBA" id="ARBA00005964"/>
    </source>
</evidence>
<dbReference type="Pfam" id="PF00135">
    <property type="entry name" value="COesterase"/>
    <property type="match status" value="1"/>
</dbReference>